<sequence length="201" mass="22040">MDITLRQARPEDGTAAAPLIVNAIGDIANHMTAQQEPQLVLAKISDMVRGKHTRHSHRFTYIAEVQDAIAGVLVLYHGSEAEALDRFLYDELKKSGHDRTIEKEAHLDEWYIDTVSVDAAFQGRGIGTALLSHAEKVVSAEGGGKLSLNVDTGKEAAIRLYQRLGYTISEPWTIIGEPFHHMVKAIPASPCDEANAAMQEQ</sequence>
<proteinExistence type="predicted"/>
<dbReference type="Gene3D" id="3.40.630.30">
    <property type="match status" value="1"/>
</dbReference>
<evidence type="ECO:0000256" key="2">
    <source>
        <dbReference type="ARBA" id="ARBA00023315"/>
    </source>
</evidence>
<dbReference type="Pfam" id="PF00583">
    <property type="entry name" value="Acetyltransf_1"/>
    <property type="match status" value="1"/>
</dbReference>
<dbReference type="InterPro" id="IPR050832">
    <property type="entry name" value="Bact_Acetyltransf"/>
</dbReference>
<evidence type="ECO:0000256" key="1">
    <source>
        <dbReference type="ARBA" id="ARBA00022679"/>
    </source>
</evidence>
<accession>A0A7W8CUL4</accession>
<protein>
    <submittedName>
        <fullName evidence="4">Ribosomal protein S18 acetylase RimI-like enzyme</fullName>
    </submittedName>
</protein>
<dbReference type="SUPFAM" id="SSF55729">
    <property type="entry name" value="Acyl-CoA N-acyltransferases (Nat)"/>
    <property type="match status" value="1"/>
</dbReference>
<dbReference type="GO" id="GO:0005840">
    <property type="term" value="C:ribosome"/>
    <property type="evidence" value="ECO:0007669"/>
    <property type="project" value="UniProtKB-KW"/>
</dbReference>
<keyword evidence="1" id="KW-0808">Transferase</keyword>
<dbReference type="GO" id="GO:0016747">
    <property type="term" value="F:acyltransferase activity, transferring groups other than amino-acyl groups"/>
    <property type="evidence" value="ECO:0007669"/>
    <property type="project" value="InterPro"/>
</dbReference>
<evidence type="ECO:0000313" key="4">
    <source>
        <dbReference type="EMBL" id="MBB5181843.1"/>
    </source>
</evidence>
<keyword evidence="2" id="KW-0012">Acyltransferase</keyword>
<dbReference type="Proteomes" id="UP000525923">
    <property type="component" value="Unassembled WGS sequence"/>
</dbReference>
<comment type="caution">
    <text evidence="4">The sequence shown here is derived from an EMBL/GenBank/DDBJ whole genome shotgun (WGS) entry which is preliminary data.</text>
</comment>
<evidence type="ECO:0000313" key="5">
    <source>
        <dbReference type="Proteomes" id="UP000525923"/>
    </source>
</evidence>
<feature type="domain" description="N-acetyltransferase" evidence="3">
    <location>
        <begin position="3"/>
        <end position="187"/>
    </location>
</feature>
<gene>
    <name evidence="4" type="ORF">HNQ44_003318</name>
</gene>
<dbReference type="InterPro" id="IPR000182">
    <property type="entry name" value="GNAT_dom"/>
</dbReference>
<keyword evidence="5" id="KW-1185">Reference proteome</keyword>
<keyword evidence="4" id="KW-0687">Ribonucleoprotein</keyword>
<dbReference type="EMBL" id="JACHHE010000014">
    <property type="protein sequence ID" value="MBB5181843.1"/>
    <property type="molecule type" value="Genomic_DNA"/>
</dbReference>
<dbReference type="AlphaFoldDB" id="A0A7W8CUL4"/>
<dbReference type="InterPro" id="IPR016181">
    <property type="entry name" value="Acyl_CoA_acyltransferase"/>
</dbReference>
<name>A0A7W8CUL4_9BACL</name>
<evidence type="ECO:0000259" key="3">
    <source>
        <dbReference type="PROSITE" id="PS51186"/>
    </source>
</evidence>
<dbReference type="RefSeq" id="WP_135505749.1">
    <property type="nucleotide sequence ID" value="NZ_JACHHE010000014.1"/>
</dbReference>
<keyword evidence="4" id="KW-0689">Ribosomal protein</keyword>
<dbReference type="OrthoDB" id="5319888at2"/>
<dbReference type="CDD" id="cd04301">
    <property type="entry name" value="NAT_SF"/>
    <property type="match status" value="1"/>
</dbReference>
<organism evidence="4 5">
    <name type="scientific">Planococcus koreensis</name>
    <dbReference type="NCBI Taxonomy" id="112331"/>
    <lineage>
        <taxon>Bacteria</taxon>
        <taxon>Bacillati</taxon>
        <taxon>Bacillota</taxon>
        <taxon>Bacilli</taxon>
        <taxon>Bacillales</taxon>
        <taxon>Caryophanaceae</taxon>
        <taxon>Planococcus</taxon>
    </lineage>
</organism>
<dbReference type="PROSITE" id="PS51186">
    <property type="entry name" value="GNAT"/>
    <property type="match status" value="1"/>
</dbReference>
<reference evidence="4 5" key="1">
    <citation type="submission" date="2020-08" db="EMBL/GenBank/DDBJ databases">
        <title>Genomic Encyclopedia of Type Strains, Phase IV (KMG-IV): sequencing the most valuable type-strain genomes for metagenomic binning, comparative biology and taxonomic classification.</title>
        <authorList>
            <person name="Goeker M."/>
        </authorList>
    </citation>
    <scope>NUCLEOTIDE SEQUENCE [LARGE SCALE GENOMIC DNA]</scope>
    <source>
        <strain evidence="4 5">DSM 15895</strain>
    </source>
</reference>
<dbReference type="PANTHER" id="PTHR43877">
    <property type="entry name" value="AMINOALKYLPHOSPHONATE N-ACETYLTRANSFERASE-RELATED-RELATED"/>
    <property type="match status" value="1"/>
</dbReference>
<dbReference type="PANTHER" id="PTHR43877:SF2">
    <property type="entry name" value="AMINOALKYLPHOSPHONATE N-ACETYLTRANSFERASE-RELATED"/>
    <property type="match status" value="1"/>
</dbReference>